<organism evidence="1">
    <name type="scientific">Solanum chacoense</name>
    <name type="common">Chaco potato</name>
    <dbReference type="NCBI Taxonomy" id="4108"/>
    <lineage>
        <taxon>Eukaryota</taxon>
        <taxon>Viridiplantae</taxon>
        <taxon>Streptophyta</taxon>
        <taxon>Embryophyta</taxon>
        <taxon>Tracheophyta</taxon>
        <taxon>Spermatophyta</taxon>
        <taxon>Magnoliopsida</taxon>
        <taxon>eudicotyledons</taxon>
        <taxon>Gunneridae</taxon>
        <taxon>Pentapetalae</taxon>
        <taxon>asterids</taxon>
        <taxon>lamiids</taxon>
        <taxon>Solanales</taxon>
        <taxon>Solanaceae</taxon>
        <taxon>Solanoideae</taxon>
        <taxon>Solaneae</taxon>
        <taxon>Solanum</taxon>
    </lineage>
</organism>
<dbReference type="AlphaFoldDB" id="A0A0V0GSW3"/>
<protein>
    <submittedName>
        <fullName evidence="1">Putative ovule protein</fullName>
    </submittedName>
</protein>
<evidence type="ECO:0000313" key="1">
    <source>
        <dbReference type="EMBL" id="JAP11180.1"/>
    </source>
</evidence>
<accession>A0A0V0GSW3</accession>
<proteinExistence type="predicted"/>
<reference evidence="1" key="1">
    <citation type="submission" date="2015-12" db="EMBL/GenBank/DDBJ databases">
        <title>Gene expression during late stages of embryo sac development: a critical building block for successful pollen-pistil interactions.</title>
        <authorList>
            <person name="Liu Y."/>
            <person name="Joly V."/>
            <person name="Sabar M."/>
            <person name="Matton D.P."/>
        </authorList>
    </citation>
    <scope>NUCLEOTIDE SEQUENCE</scope>
</reference>
<sequence>MEILYKYEIAIRNEFSSMTTEVEEQNKEKIINRNLMTKLAICNMCYIDEYTCAFRKYYYKGTYSTEESKEIRKLYFTKLPEPFNSKIIKN</sequence>
<dbReference type="Pfam" id="PF22909">
    <property type="entry name" value="Caulimovir_coat_dom"/>
    <property type="match status" value="1"/>
</dbReference>
<name>A0A0V0GSW3_SOLCH</name>
<dbReference type="EMBL" id="GEDG01031791">
    <property type="protein sequence ID" value="JAP11180.1"/>
    <property type="molecule type" value="Transcribed_RNA"/>
</dbReference>